<evidence type="ECO:0000256" key="6">
    <source>
        <dbReference type="ARBA" id="ARBA00023134"/>
    </source>
</evidence>
<dbReference type="Pfam" id="PF00483">
    <property type="entry name" value="NTP_transferase"/>
    <property type="match status" value="1"/>
</dbReference>
<evidence type="ECO:0000256" key="2">
    <source>
        <dbReference type="ARBA" id="ARBA00012387"/>
    </source>
</evidence>
<comment type="caution">
    <text evidence="10">The sequence shown here is derived from an EMBL/GenBank/DDBJ whole genome shotgun (WGS) entry which is preliminary data.</text>
</comment>
<dbReference type="InterPro" id="IPR049577">
    <property type="entry name" value="GMPP_N"/>
</dbReference>
<reference evidence="10 11" key="1">
    <citation type="submission" date="2019-05" db="EMBL/GenBank/DDBJ databases">
        <title>Panacibacter sp. strain 17mud1-8 Genome sequencing and assembly.</title>
        <authorList>
            <person name="Chhetri G."/>
        </authorList>
    </citation>
    <scope>NUCLEOTIDE SEQUENCE [LARGE SCALE GENOMIC DNA]</scope>
    <source>
        <strain evidence="10 11">17mud1-8</strain>
    </source>
</reference>
<evidence type="ECO:0000313" key="10">
    <source>
        <dbReference type="EMBL" id="TKK64647.1"/>
    </source>
</evidence>
<dbReference type="CDD" id="cd02509">
    <property type="entry name" value="GDP-M1P_Guanylyltransferase"/>
    <property type="match status" value="1"/>
</dbReference>
<feature type="domain" description="MannoseP isomerase/GMP-like beta-helix" evidence="9">
    <location>
        <begin position="298"/>
        <end position="351"/>
    </location>
</feature>
<protein>
    <recommendedName>
        <fullName evidence="2">mannose-1-phosphate guanylyltransferase</fullName>
        <ecNumber evidence="2">2.7.7.13</ecNumber>
    </recommendedName>
</protein>
<dbReference type="InterPro" id="IPR029044">
    <property type="entry name" value="Nucleotide-diphossugar_trans"/>
</dbReference>
<proteinExistence type="inferred from homology"/>
<dbReference type="Gene3D" id="3.90.550.10">
    <property type="entry name" value="Spore Coat Polysaccharide Biosynthesis Protein SpsA, Chain A"/>
    <property type="match status" value="1"/>
</dbReference>
<dbReference type="PANTHER" id="PTHR46390:SF1">
    <property type="entry name" value="MANNOSE-1-PHOSPHATE GUANYLYLTRANSFERASE"/>
    <property type="match status" value="1"/>
</dbReference>
<feature type="domain" description="Nucleotidyl transferase" evidence="8">
    <location>
        <begin position="10"/>
        <end position="287"/>
    </location>
</feature>
<keyword evidence="11" id="KW-1185">Reference proteome</keyword>
<dbReference type="Proteomes" id="UP000305848">
    <property type="component" value="Unassembled WGS sequence"/>
</dbReference>
<comment type="similarity">
    <text evidence="1">Belongs to the mannose-6-phosphate isomerase type 2 family.</text>
</comment>
<keyword evidence="3 10" id="KW-0808">Transferase</keyword>
<dbReference type="GO" id="GO:0009298">
    <property type="term" value="P:GDP-mannose biosynthetic process"/>
    <property type="evidence" value="ECO:0007669"/>
    <property type="project" value="TreeGrafter"/>
</dbReference>
<dbReference type="EMBL" id="SZQL01000030">
    <property type="protein sequence ID" value="TKK64647.1"/>
    <property type="molecule type" value="Genomic_DNA"/>
</dbReference>
<evidence type="ECO:0000256" key="3">
    <source>
        <dbReference type="ARBA" id="ARBA00022679"/>
    </source>
</evidence>
<dbReference type="GO" id="GO:0005525">
    <property type="term" value="F:GTP binding"/>
    <property type="evidence" value="ECO:0007669"/>
    <property type="project" value="UniProtKB-KW"/>
</dbReference>
<evidence type="ECO:0000259" key="8">
    <source>
        <dbReference type="Pfam" id="PF00483"/>
    </source>
</evidence>
<dbReference type="InterPro" id="IPR051161">
    <property type="entry name" value="Mannose-6P_isomerase_type2"/>
</dbReference>
<dbReference type="SUPFAM" id="SSF159283">
    <property type="entry name" value="Guanosine diphospho-D-mannose pyrophosphorylase/mannose-6-phosphate isomerase linker domain"/>
    <property type="match status" value="1"/>
</dbReference>
<accession>A0A4U3KUE5</accession>
<gene>
    <name evidence="10" type="ORF">FC093_22100</name>
</gene>
<keyword evidence="6" id="KW-0342">GTP-binding</keyword>
<evidence type="ECO:0000256" key="1">
    <source>
        <dbReference type="ARBA" id="ARBA00006115"/>
    </source>
</evidence>
<sequence length="361" mass="40921">MEQQHNYVAIMAGGIGSRFWPQSRVSYPKQFLDILNTGKTLIQWTFERYNQFIPAENIFVVTSQEYVHIVEQQLPGLPAQNIVAEPSRKNTAPCIAYMAFKLQQKDPDATLIITPSDHLVLDTEEFERISGEALAFAKEHNAFVTLGIKPTYPNTGYGYIQHETESVAPNVFKVKTFTEKPDIELAKTFIASGDFLWNAGIFVWKVKDIIHAFEQYQPEMYELFAVEHDNFNTTHEQEAIERVYPLCTNISIDYAIMEKADNVYVIPSSFGWSDLGTWNSAYENLEKDHLGNAVSANNVVVIDAVKCMVSAPSDKLLVLQGLNDFIVVDTPDVLLICQKEKEQAIKEFVSEVKRSKGDTYL</sequence>
<keyword evidence="4 10" id="KW-0548">Nucleotidyltransferase</keyword>
<organism evidence="10 11">
    <name type="scientific">Ilyomonas limi</name>
    <dbReference type="NCBI Taxonomy" id="2575867"/>
    <lineage>
        <taxon>Bacteria</taxon>
        <taxon>Pseudomonadati</taxon>
        <taxon>Bacteroidota</taxon>
        <taxon>Chitinophagia</taxon>
        <taxon>Chitinophagales</taxon>
        <taxon>Chitinophagaceae</taxon>
        <taxon>Ilyomonas</taxon>
    </lineage>
</organism>
<dbReference type="Pfam" id="PF22640">
    <property type="entry name" value="ManC_GMP_beta-helix"/>
    <property type="match status" value="1"/>
</dbReference>
<dbReference type="PANTHER" id="PTHR46390">
    <property type="entry name" value="MANNOSE-1-PHOSPHATE GUANYLYLTRANSFERASE"/>
    <property type="match status" value="1"/>
</dbReference>
<dbReference type="InterPro" id="IPR054566">
    <property type="entry name" value="ManC/GMP-like_b-helix"/>
</dbReference>
<dbReference type="GO" id="GO:0004475">
    <property type="term" value="F:mannose-1-phosphate guanylyltransferase (GTP) activity"/>
    <property type="evidence" value="ECO:0007669"/>
    <property type="project" value="UniProtKB-EC"/>
</dbReference>
<name>A0A4U3KUE5_9BACT</name>
<evidence type="ECO:0000256" key="7">
    <source>
        <dbReference type="ARBA" id="ARBA00047343"/>
    </source>
</evidence>
<evidence type="ECO:0000256" key="5">
    <source>
        <dbReference type="ARBA" id="ARBA00022741"/>
    </source>
</evidence>
<dbReference type="RefSeq" id="WP_137264000.1">
    <property type="nucleotide sequence ID" value="NZ_SZQL01000030.1"/>
</dbReference>
<keyword evidence="5" id="KW-0547">Nucleotide-binding</keyword>
<dbReference type="EC" id="2.7.7.13" evidence="2"/>
<evidence type="ECO:0000259" key="9">
    <source>
        <dbReference type="Pfam" id="PF22640"/>
    </source>
</evidence>
<comment type="catalytic activity">
    <reaction evidence="7">
        <text>alpha-D-mannose 1-phosphate + GTP + H(+) = GDP-alpha-D-mannose + diphosphate</text>
        <dbReference type="Rhea" id="RHEA:15229"/>
        <dbReference type="ChEBI" id="CHEBI:15378"/>
        <dbReference type="ChEBI" id="CHEBI:33019"/>
        <dbReference type="ChEBI" id="CHEBI:37565"/>
        <dbReference type="ChEBI" id="CHEBI:57527"/>
        <dbReference type="ChEBI" id="CHEBI:58409"/>
        <dbReference type="EC" id="2.7.7.13"/>
    </reaction>
</comment>
<dbReference type="InterPro" id="IPR005835">
    <property type="entry name" value="NTP_transferase_dom"/>
</dbReference>
<dbReference type="AlphaFoldDB" id="A0A4U3KUE5"/>
<dbReference type="OrthoDB" id="9806359at2"/>
<dbReference type="FunFam" id="3.90.550.10:FF:000046">
    <property type="entry name" value="Mannose-1-phosphate guanylyltransferase (GDP)"/>
    <property type="match status" value="1"/>
</dbReference>
<evidence type="ECO:0000313" key="11">
    <source>
        <dbReference type="Proteomes" id="UP000305848"/>
    </source>
</evidence>
<dbReference type="SUPFAM" id="SSF53448">
    <property type="entry name" value="Nucleotide-diphospho-sugar transferases"/>
    <property type="match status" value="1"/>
</dbReference>
<evidence type="ECO:0000256" key="4">
    <source>
        <dbReference type="ARBA" id="ARBA00022695"/>
    </source>
</evidence>